<evidence type="ECO:0000313" key="4">
    <source>
        <dbReference type="Proteomes" id="UP001182556"/>
    </source>
</evidence>
<evidence type="ECO:0000256" key="1">
    <source>
        <dbReference type="SAM" id="MobiDB-lite"/>
    </source>
</evidence>
<gene>
    <name evidence="3" type="ORF">DB88DRAFT_198710</name>
</gene>
<feature type="compositionally biased region" description="Low complexity" evidence="1">
    <location>
        <begin position="155"/>
        <end position="167"/>
    </location>
</feature>
<feature type="compositionally biased region" description="Polar residues" evidence="1">
    <location>
        <begin position="312"/>
        <end position="336"/>
    </location>
</feature>
<sequence length="342" mass="37310">MPPANYTIDDSQWSTPWLSLSPGWNMLRKGGSNEYISPAQVDVMRPLLDEFWNSSVSWTTGRGASTTLSFVGKEIWAYGMSGPDQGGYAVLLDDRAMGEFTAEAERVDYRYLLFATGGLDDGLVHTLTLVNMEEGRYLTFDYMVVQSETGDASIPTVSPSLSTSPPTNLAGQSPRTTLAPTSTMIPLLPGVTTNTSHNATTSSSLPSPYTPAQLALLSQTYVFHWTPAAYFVVIFSTLVSLAFTLFILSHLTRNTRKQCVGGSSGCWCFTRGKTLARDASIRDGQRYLIEGNKPRPRPNTRLLDALRNGMISNPLPSEDGQSYRRNSQGTLGTSETCLGEAL</sequence>
<evidence type="ECO:0000313" key="3">
    <source>
        <dbReference type="EMBL" id="KAK1925520.1"/>
    </source>
</evidence>
<keyword evidence="4" id="KW-1185">Reference proteome</keyword>
<comment type="caution">
    <text evidence="3">The sequence shown here is derived from an EMBL/GenBank/DDBJ whole genome shotgun (WGS) entry which is preliminary data.</text>
</comment>
<protein>
    <submittedName>
        <fullName evidence="3">Uncharacterized protein</fullName>
    </submittedName>
</protein>
<proteinExistence type="predicted"/>
<reference evidence="3" key="1">
    <citation type="submission" date="2023-02" db="EMBL/GenBank/DDBJ databases">
        <title>Identification and recombinant expression of a fungal hydrolase from Papiliotrema laurentii that hydrolyzes apple cutin and clears colloidal polyester polyurethane.</title>
        <authorList>
            <consortium name="DOE Joint Genome Institute"/>
            <person name="Roman V.A."/>
            <person name="Bojanowski C."/>
            <person name="Crable B.R."/>
            <person name="Wagner D.N."/>
            <person name="Hung C.S."/>
            <person name="Nadeau L.J."/>
            <person name="Schratz L."/>
            <person name="Haridas S."/>
            <person name="Pangilinan J."/>
            <person name="Lipzen A."/>
            <person name="Na H."/>
            <person name="Yan M."/>
            <person name="Ng V."/>
            <person name="Grigoriev I.V."/>
            <person name="Spatafora J.W."/>
            <person name="Barlow D."/>
            <person name="Biffinger J."/>
            <person name="Kelley-Loughnane N."/>
            <person name="Varaljay V.A."/>
            <person name="Crookes-Goodson W.J."/>
        </authorList>
    </citation>
    <scope>NUCLEOTIDE SEQUENCE</scope>
    <source>
        <strain evidence="3">5307AH</strain>
    </source>
</reference>
<evidence type="ECO:0000256" key="2">
    <source>
        <dbReference type="SAM" id="Phobius"/>
    </source>
</evidence>
<accession>A0AAD9L6M1</accession>
<feature type="transmembrane region" description="Helical" evidence="2">
    <location>
        <begin position="228"/>
        <end position="248"/>
    </location>
</feature>
<dbReference type="Proteomes" id="UP001182556">
    <property type="component" value="Unassembled WGS sequence"/>
</dbReference>
<feature type="region of interest" description="Disordered" evidence="1">
    <location>
        <begin position="312"/>
        <end position="342"/>
    </location>
</feature>
<organism evidence="3 4">
    <name type="scientific">Papiliotrema laurentii</name>
    <name type="common">Cryptococcus laurentii</name>
    <dbReference type="NCBI Taxonomy" id="5418"/>
    <lineage>
        <taxon>Eukaryota</taxon>
        <taxon>Fungi</taxon>
        <taxon>Dikarya</taxon>
        <taxon>Basidiomycota</taxon>
        <taxon>Agaricomycotina</taxon>
        <taxon>Tremellomycetes</taxon>
        <taxon>Tremellales</taxon>
        <taxon>Rhynchogastremaceae</taxon>
        <taxon>Papiliotrema</taxon>
    </lineage>
</organism>
<feature type="region of interest" description="Disordered" evidence="1">
    <location>
        <begin position="155"/>
        <end position="176"/>
    </location>
</feature>
<name>A0AAD9L6M1_PAPLA</name>
<dbReference type="AlphaFoldDB" id="A0AAD9L6M1"/>
<keyword evidence="2" id="KW-0472">Membrane</keyword>
<dbReference type="Gene3D" id="2.60.120.260">
    <property type="entry name" value="Galactose-binding domain-like"/>
    <property type="match status" value="1"/>
</dbReference>
<keyword evidence="2" id="KW-0812">Transmembrane</keyword>
<dbReference type="EMBL" id="JAODAN010000003">
    <property type="protein sequence ID" value="KAK1925520.1"/>
    <property type="molecule type" value="Genomic_DNA"/>
</dbReference>
<keyword evidence="2" id="KW-1133">Transmembrane helix</keyword>